<feature type="compositionally biased region" description="Basic and acidic residues" evidence="1">
    <location>
        <begin position="70"/>
        <end position="80"/>
    </location>
</feature>
<proteinExistence type="predicted"/>
<protein>
    <submittedName>
        <fullName evidence="2">PolyA_pol_RNAbd domain-containing protein</fullName>
    </submittedName>
</protein>
<feature type="compositionally biased region" description="Basic residues" evidence="1">
    <location>
        <begin position="171"/>
        <end position="180"/>
    </location>
</feature>
<accession>A0A0M3KHU7</accession>
<feature type="compositionally biased region" description="Polar residues" evidence="1">
    <location>
        <begin position="105"/>
        <end position="116"/>
    </location>
</feature>
<feature type="region of interest" description="Disordered" evidence="1">
    <location>
        <begin position="67"/>
        <end position="89"/>
    </location>
</feature>
<reference evidence="2" key="1">
    <citation type="submission" date="2017-02" db="UniProtKB">
        <authorList>
            <consortium name="WormBaseParasite"/>
        </authorList>
    </citation>
    <scope>IDENTIFICATION</scope>
</reference>
<organism evidence="2">
    <name type="scientific">Anisakis simplex</name>
    <name type="common">Herring worm</name>
    <dbReference type="NCBI Taxonomy" id="6269"/>
    <lineage>
        <taxon>Eukaryota</taxon>
        <taxon>Metazoa</taxon>
        <taxon>Ecdysozoa</taxon>
        <taxon>Nematoda</taxon>
        <taxon>Chromadorea</taxon>
        <taxon>Rhabditida</taxon>
        <taxon>Spirurina</taxon>
        <taxon>Ascaridomorpha</taxon>
        <taxon>Ascaridoidea</taxon>
        <taxon>Anisakidae</taxon>
        <taxon>Anisakis</taxon>
        <taxon>Anisakis simplex complex</taxon>
    </lineage>
</organism>
<sequence>LGLPIHLDVLQITQSNIDTILETIRNHGSDIIRLKPIMERLPDGFIDYNRLKIIFALLEYEYGVEEEEENKGKEVEDSQDQRSPPVDWNSYRFDSALRSANFRTCSSQKADTVGSLSQPSSSSRTVDVSSANSSQPNAADSSSTSTTSKRRLPQWMTSDVTAKLASQSSAKKQKKSNLFR</sequence>
<feature type="region of interest" description="Disordered" evidence="1">
    <location>
        <begin position="105"/>
        <end position="180"/>
    </location>
</feature>
<name>A0A0M3KHU7_ANISI</name>
<evidence type="ECO:0000313" key="2">
    <source>
        <dbReference type="WBParaSite" id="ASIM_0002056201-mRNA-1"/>
    </source>
</evidence>
<feature type="compositionally biased region" description="Low complexity" evidence="1">
    <location>
        <begin position="117"/>
        <end position="134"/>
    </location>
</feature>
<dbReference type="WBParaSite" id="ASIM_0002056201-mRNA-1">
    <property type="protein sequence ID" value="ASIM_0002056201-mRNA-1"/>
    <property type="gene ID" value="ASIM_0002056201"/>
</dbReference>
<evidence type="ECO:0000256" key="1">
    <source>
        <dbReference type="SAM" id="MobiDB-lite"/>
    </source>
</evidence>
<dbReference type="AlphaFoldDB" id="A0A0M3KHU7"/>